<keyword evidence="1" id="KW-0547">Nucleotide-binding</keyword>
<evidence type="ECO:0000313" key="4">
    <source>
        <dbReference type="Proteomes" id="UP001498771"/>
    </source>
</evidence>
<dbReference type="NCBIfam" id="TIGR00231">
    <property type="entry name" value="small_GTP"/>
    <property type="match status" value="1"/>
</dbReference>
<dbReference type="InterPro" id="IPR027417">
    <property type="entry name" value="P-loop_NTPase"/>
</dbReference>
<dbReference type="PROSITE" id="PS51420">
    <property type="entry name" value="RHO"/>
    <property type="match status" value="1"/>
</dbReference>
<accession>A0ABR1FAC8</accession>
<name>A0ABR1FAC8_9ASCO</name>
<dbReference type="GeneID" id="90035887"/>
<dbReference type="SMART" id="SM00175">
    <property type="entry name" value="RAB"/>
    <property type="match status" value="1"/>
</dbReference>
<proteinExistence type="predicted"/>
<evidence type="ECO:0000256" key="1">
    <source>
        <dbReference type="ARBA" id="ARBA00022741"/>
    </source>
</evidence>
<dbReference type="InterPro" id="IPR020849">
    <property type="entry name" value="Small_GTPase_Ras-type"/>
</dbReference>
<dbReference type="Gene3D" id="3.40.50.300">
    <property type="entry name" value="P-loop containing nucleotide triphosphate hydrolases"/>
    <property type="match status" value="1"/>
</dbReference>
<dbReference type="RefSeq" id="XP_064769845.1">
    <property type="nucleotide sequence ID" value="XM_064910375.1"/>
</dbReference>
<evidence type="ECO:0000313" key="3">
    <source>
        <dbReference type="EMBL" id="KAK7206812.1"/>
    </source>
</evidence>
<dbReference type="PRINTS" id="PR00449">
    <property type="entry name" value="RASTRNSFRMNG"/>
</dbReference>
<dbReference type="SMART" id="SM00174">
    <property type="entry name" value="RHO"/>
    <property type="match status" value="1"/>
</dbReference>
<keyword evidence="2" id="KW-0342">GTP-binding</keyword>
<dbReference type="InterPro" id="IPR005225">
    <property type="entry name" value="Small_GTP-bd"/>
</dbReference>
<organism evidence="3 4">
    <name type="scientific">Myxozyma melibiosi</name>
    <dbReference type="NCBI Taxonomy" id="54550"/>
    <lineage>
        <taxon>Eukaryota</taxon>
        <taxon>Fungi</taxon>
        <taxon>Dikarya</taxon>
        <taxon>Ascomycota</taxon>
        <taxon>Saccharomycotina</taxon>
        <taxon>Lipomycetes</taxon>
        <taxon>Lipomycetales</taxon>
        <taxon>Lipomycetaceae</taxon>
        <taxon>Myxozyma</taxon>
    </lineage>
</organism>
<dbReference type="EMBL" id="JBBJBU010000002">
    <property type="protein sequence ID" value="KAK7206812.1"/>
    <property type="molecule type" value="Genomic_DNA"/>
</dbReference>
<protein>
    <submittedName>
        <fullName evidence="3">Ras-2</fullName>
    </submittedName>
</protein>
<gene>
    <name evidence="3" type="ORF">BZA70DRAFT_236284</name>
</gene>
<dbReference type="SUPFAM" id="SSF52540">
    <property type="entry name" value="P-loop containing nucleoside triphosphate hydrolases"/>
    <property type="match status" value="1"/>
</dbReference>
<dbReference type="Pfam" id="PF00071">
    <property type="entry name" value="Ras"/>
    <property type="match status" value="1"/>
</dbReference>
<dbReference type="CDD" id="cd04137">
    <property type="entry name" value="RheB"/>
    <property type="match status" value="1"/>
</dbReference>
<dbReference type="SMART" id="SM00173">
    <property type="entry name" value="RAS"/>
    <property type="match status" value="1"/>
</dbReference>
<keyword evidence="4" id="KW-1185">Reference proteome</keyword>
<reference evidence="3 4" key="1">
    <citation type="submission" date="2024-03" db="EMBL/GenBank/DDBJ databases">
        <title>Genome-scale model development and genomic sequencing of the oleaginous clade Lipomyces.</title>
        <authorList>
            <consortium name="Lawrence Berkeley National Laboratory"/>
            <person name="Czajka J.J."/>
            <person name="Han Y."/>
            <person name="Kim J."/>
            <person name="Mondo S.J."/>
            <person name="Hofstad B.A."/>
            <person name="Robles A."/>
            <person name="Haridas S."/>
            <person name="Riley R."/>
            <person name="LaButti K."/>
            <person name="Pangilinan J."/>
            <person name="Andreopoulos W."/>
            <person name="Lipzen A."/>
            <person name="Yan J."/>
            <person name="Wang M."/>
            <person name="Ng V."/>
            <person name="Grigoriev I.V."/>
            <person name="Spatafora J.W."/>
            <person name="Magnuson J.K."/>
            <person name="Baker S.E."/>
            <person name="Pomraning K.R."/>
        </authorList>
    </citation>
    <scope>NUCLEOTIDE SEQUENCE [LARGE SCALE GENOMIC DNA]</scope>
    <source>
        <strain evidence="3 4">Phaff 52-87</strain>
    </source>
</reference>
<sequence length="184" mass="20614">MAPPRTRKIAVVGSRAVGKSSMTVQFVEEHFVESYYPTIENQFSKIIRYKGQDYATEILDTAGQDEFSIMNQKHSIGVHGYVIMYSITSRASFEMVRVIRDKILNSTGTETIPMIIVGNKSDLGAQRKVETAEAKALSEEFNCPFIETSARHNANVSKVFELLIAEIEKHDNPTPDPNNKCVIV</sequence>
<comment type="caution">
    <text evidence="3">The sequence shown here is derived from an EMBL/GenBank/DDBJ whole genome shotgun (WGS) entry which is preliminary data.</text>
</comment>
<dbReference type="InterPro" id="IPR001806">
    <property type="entry name" value="Small_GTPase"/>
</dbReference>
<dbReference type="PROSITE" id="PS51419">
    <property type="entry name" value="RAB"/>
    <property type="match status" value="1"/>
</dbReference>
<dbReference type="PANTHER" id="PTHR24070">
    <property type="entry name" value="RAS, DI-RAS, AND RHEB FAMILY MEMBERS OF SMALL GTPASE SUPERFAMILY"/>
    <property type="match status" value="1"/>
</dbReference>
<dbReference type="Proteomes" id="UP001498771">
    <property type="component" value="Unassembled WGS sequence"/>
</dbReference>
<evidence type="ECO:0000256" key="2">
    <source>
        <dbReference type="ARBA" id="ARBA00023134"/>
    </source>
</evidence>
<dbReference type="PROSITE" id="PS51421">
    <property type="entry name" value="RAS"/>
    <property type="match status" value="1"/>
</dbReference>